<dbReference type="EMBL" id="BSTI01000006">
    <property type="protein sequence ID" value="GLY66534.1"/>
    <property type="molecule type" value="Genomic_DNA"/>
</dbReference>
<accession>A0A9W6VH02</accession>
<evidence type="ECO:0000313" key="5">
    <source>
        <dbReference type="Proteomes" id="UP001165136"/>
    </source>
</evidence>
<reference evidence="4" key="1">
    <citation type="submission" date="2023-03" db="EMBL/GenBank/DDBJ databases">
        <title>Amycolatopsis taiwanensis NBRC 103393.</title>
        <authorList>
            <person name="Ichikawa N."/>
            <person name="Sato H."/>
            <person name="Tonouchi N."/>
        </authorList>
    </citation>
    <scope>NUCLEOTIDE SEQUENCE</scope>
    <source>
        <strain evidence="4">NBRC 103393</strain>
    </source>
</reference>
<evidence type="ECO:0000313" key="4">
    <source>
        <dbReference type="EMBL" id="GLY66534.1"/>
    </source>
</evidence>
<dbReference type="Gene3D" id="3.40.720.10">
    <property type="entry name" value="Alkaline Phosphatase, subunit A"/>
    <property type="match status" value="1"/>
</dbReference>
<feature type="signal peptide" evidence="3">
    <location>
        <begin position="1"/>
        <end position="24"/>
    </location>
</feature>
<protein>
    <submittedName>
        <fullName evidence="4">Acid phosphatase</fullName>
    </submittedName>
</protein>
<dbReference type="InterPro" id="IPR017850">
    <property type="entry name" value="Alkaline_phosphatase_core_sf"/>
</dbReference>
<gene>
    <name evidence="4" type="ORF">Atai01_31530</name>
</gene>
<dbReference type="SUPFAM" id="SSF53649">
    <property type="entry name" value="Alkaline phosphatase-like"/>
    <property type="match status" value="1"/>
</dbReference>
<keyword evidence="2" id="KW-0843">Virulence</keyword>
<keyword evidence="1" id="KW-0378">Hydrolase</keyword>
<comment type="caution">
    <text evidence="4">The sequence shown here is derived from an EMBL/GenBank/DDBJ whole genome shotgun (WGS) entry which is preliminary data.</text>
</comment>
<dbReference type="RefSeq" id="WP_285487307.1">
    <property type="nucleotide sequence ID" value="NZ_BSTI01000006.1"/>
</dbReference>
<evidence type="ECO:0000256" key="3">
    <source>
        <dbReference type="SAM" id="SignalP"/>
    </source>
</evidence>
<feature type="chain" id="PRO_5040761324" evidence="3">
    <location>
        <begin position="25"/>
        <end position="300"/>
    </location>
</feature>
<name>A0A9W6VH02_9PSEU</name>
<evidence type="ECO:0000256" key="2">
    <source>
        <dbReference type="ARBA" id="ARBA00023026"/>
    </source>
</evidence>
<keyword evidence="3" id="KW-0732">Signal</keyword>
<dbReference type="PANTHER" id="PTHR31956:SF1">
    <property type="entry name" value="NON-SPECIFIC PHOSPHOLIPASE C1"/>
    <property type="match status" value="1"/>
</dbReference>
<proteinExistence type="predicted"/>
<dbReference type="AlphaFoldDB" id="A0A9W6VH02"/>
<dbReference type="PANTHER" id="PTHR31956">
    <property type="entry name" value="NON-SPECIFIC PHOSPHOLIPASE C4-RELATED"/>
    <property type="match status" value="1"/>
</dbReference>
<dbReference type="Proteomes" id="UP001165136">
    <property type="component" value="Unassembled WGS sequence"/>
</dbReference>
<dbReference type="GO" id="GO:0042578">
    <property type="term" value="F:phosphoric ester hydrolase activity"/>
    <property type="evidence" value="ECO:0007669"/>
    <property type="project" value="UniProtKB-ARBA"/>
</dbReference>
<evidence type="ECO:0000256" key="1">
    <source>
        <dbReference type="ARBA" id="ARBA00022801"/>
    </source>
</evidence>
<dbReference type="Pfam" id="PF04185">
    <property type="entry name" value="Phosphoesterase"/>
    <property type="match status" value="1"/>
</dbReference>
<dbReference type="InterPro" id="IPR007312">
    <property type="entry name" value="Phosphoesterase"/>
</dbReference>
<organism evidence="4 5">
    <name type="scientific">Amycolatopsis taiwanensis</name>
    <dbReference type="NCBI Taxonomy" id="342230"/>
    <lineage>
        <taxon>Bacteria</taxon>
        <taxon>Bacillati</taxon>
        <taxon>Actinomycetota</taxon>
        <taxon>Actinomycetes</taxon>
        <taxon>Pseudonocardiales</taxon>
        <taxon>Pseudonocardiaceae</taxon>
        <taxon>Amycolatopsis</taxon>
    </lineage>
</organism>
<sequence>MKARKRTAAVLAIAAILLSVSCGQPDTEPSPIGTIPPASLPAPAPGPGIVPRPDHVVVVVLENHGPEQVLGSGSAPYLDQLAATGALFTNATAITHPSQPNYLALFSGDTQGVTDDSCPHIFTTPNLGEQLLTSAHGFVGYAEDLPGVGYSGCGFGGYARKHSPWVDFSTVPADATRPLTEFGPNYSTLPAVSFVIPNLCHDMHDCDVATGDAWLRDNLDGFVQWSATHNSLLVVTFDEAEDSSPTNQIPLILVGPMVRPGVYSEPVNHYRLLRTIEAMYGLPPLGHAADTPPLLDVWHS</sequence>
<keyword evidence="5" id="KW-1185">Reference proteome</keyword>
<dbReference type="PROSITE" id="PS51257">
    <property type="entry name" value="PROKAR_LIPOPROTEIN"/>
    <property type="match status" value="1"/>
</dbReference>